<evidence type="ECO:0000313" key="2">
    <source>
        <dbReference type="Proteomes" id="UP000011770"/>
    </source>
</evidence>
<dbReference type="SUPFAM" id="SSF51197">
    <property type="entry name" value="Clavaminate synthase-like"/>
    <property type="match status" value="1"/>
</dbReference>
<name>M3GV28_9LEPT</name>
<dbReference type="EMBL" id="AHOR02000057">
    <property type="protein sequence ID" value="EMF80395.1"/>
    <property type="molecule type" value="Genomic_DNA"/>
</dbReference>
<accession>M3GV28</accession>
<comment type="caution">
    <text evidence="1">The sequence shown here is derived from an EMBL/GenBank/DDBJ whole genome shotgun (WGS) entry which is preliminary data.</text>
</comment>
<dbReference type="NCBIfam" id="TIGR04436">
    <property type="entry name" value="SpoChoClust_3"/>
    <property type="match status" value="1"/>
</dbReference>
<gene>
    <name evidence="1" type="ORF">LEP1GSC188_4666</name>
</gene>
<reference evidence="1 2" key="1">
    <citation type="submission" date="2013-01" db="EMBL/GenBank/DDBJ databases">
        <authorList>
            <person name="Harkins D.M."/>
            <person name="Durkin A.S."/>
            <person name="Brinkac L.M."/>
            <person name="Haft D.H."/>
            <person name="Selengut J.D."/>
            <person name="Sanka R."/>
            <person name="DePew J."/>
            <person name="Purushe J."/>
            <person name="Tulsiani S.M."/>
            <person name="Graham G.C."/>
            <person name="Burns M.-A."/>
            <person name="Dohnt M.F."/>
            <person name="Smythe L.D."/>
            <person name="McKay D.B."/>
            <person name="Craig S.B."/>
            <person name="Vinetz J.M."/>
            <person name="Sutton G.G."/>
            <person name="Nierman W.C."/>
            <person name="Fouts D.E."/>
        </authorList>
    </citation>
    <scope>NUCLEOTIDE SEQUENCE [LARGE SCALE GENOMIC DNA]</scope>
    <source>
        <strain evidence="1 2">LT2116</strain>
    </source>
</reference>
<dbReference type="Gene3D" id="2.60.120.620">
    <property type="entry name" value="q2cbj1_9rhob like domain"/>
    <property type="match status" value="1"/>
</dbReference>
<sequence length="301" mass="34881">MNVIHNTQVLKNIKRNGYSVGSSKILTESKHRELEQIIDRLFEDSSIRKDYSSNAPVVLTLVGVDARLDLLLEEILTHEAIVSILNEVVGKDYKIWELSARYSLPGDNGLGLHQDAWGQTNLAFAINEQKNTEGVTSFLKGSHILPRWAQYISWARPNIANLFTKPLILIDSDYAFFINKTWHSRRKNRGEEVKKVLLFGLYPNGAKYRPMYESSLGKINPSCTELIRRLSLDGGIERIDSRYVKVLSSTDPDYMPYSAKIEESLHFNFNTPFLYFKILIFEFIFKPMQILFRIYKYLFKR</sequence>
<dbReference type="InterPro" id="IPR030975">
    <property type="entry name" value="SpoChoClust_3"/>
</dbReference>
<organism evidence="1 2">
    <name type="scientific">Leptospira weilii serovar Topaz str. LT2116</name>
    <dbReference type="NCBI Taxonomy" id="1088540"/>
    <lineage>
        <taxon>Bacteria</taxon>
        <taxon>Pseudomonadati</taxon>
        <taxon>Spirochaetota</taxon>
        <taxon>Spirochaetia</taxon>
        <taxon>Leptospirales</taxon>
        <taxon>Leptospiraceae</taxon>
        <taxon>Leptospira</taxon>
    </lineage>
</organism>
<dbReference type="Proteomes" id="UP000011770">
    <property type="component" value="Unassembled WGS sequence"/>
</dbReference>
<evidence type="ECO:0008006" key="3">
    <source>
        <dbReference type="Google" id="ProtNLM"/>
    </source>
</evidence>
<dbReference type="AlphaFoldDB" id="M3GV28"/>
<proteinExistence type="predicted"/>
<evidence type="ECO:0000313" key="1">
    <source>
        <dbReference type="EMBL" id="EMF80395.1"/>
    </source>
</evidence>
<protein>
    <recommendedName>
        <fullName evidence="3">2OG-Fe(II) oxygenase</fullName>
    </recommendedName>
</protein>